<evidence type="ECO:0000256" key="4">
    <source>
        <dbReference type="ARBA" id="ARBA00012377"/>
    </source>
</evidence>
<sequence length="746" mass="85632">MELTRSSSRVKFARQMSMELEKEKELLTVAVCQMTARSDKEENFNVCKKLINIAKNKGAKMVFLPEACDFIADNKEQTKHLAEDLSGDLIQRYKSLARDQQMWISLGGFHEKGPANDLNRIQNSHVVINGAGEISSVYRKIHLFDVTLQTGQKLHESEYVIPGTVITSPVDTPVGKIDLCYDVRFPEFSIALTQMGAEILTYPSAFTVSTGMAHWEILLRSRAIENQCYVIAAAQTGIHNEKRQSYGHAMIVDPWGAVIAQCHEGTDIAVADIDLSFLHKIRRDMPVWFHRRKELYEPGTSVEPIGELEQYKFDILVSPIRVAKRICDLTQIEIADLFSCVQKMQMLVEKEYNATSSTITVQDGIDAGQSVTHVHVHVLPRKPGDFAKNDDIYRELQSHDKVEKGIRSDEEMASEAKILMEKYYIKKCDELTLFQMLAKMGNIKAKERYEKQVPICYRRPTNSDVQVLKEQWIRGKYEREEFVDADKQVYLSGKVDGYLWKRGKEDEKFQPRKFVLSETDDILKYFVKENKDPKAAIKISELNASLVPDKIGNPNGMQICYIKDGSTRNIYVYADDGRDIVNWYMAIRSAKLNRLRVAFPGANDSELVQRLTRDFPKEGWLHKTGPRNGDSYKRRWFTLDDRKLMYMEDPLNAYAKGEIFLGYHNDGFAVRFGVPPGNKEQSFTFTLRTPDRLFLLNAESEEDREEWLIALQKVIERPLTPQDNTIAVNLVRKRSSSTPKLLSWKT</sequence>
<evidence type="ECO:0000256" key="8">
    <source>
        <dbReference type="ARBA" id="ARBA00022737"/>
    </source>
</evidence>
<dbReference type="InterPro" id="IPR036265">
    <property type="entry name" value="HIT-like_sf"/>
</dbReference>
<dbReference type="GO" id="GO:0005737">
    <property type="term" value="C:cytoplasm"/>
    <property type="evidence" value="ECO:0007669"/>
    <property type="project" value="UniProtKB-SubCell"/>
</dbReference>
<dbReference type="GO" id="GO:1902936">
    <property type="term" value="F:phosphatidylinositol bisphosphate binding"/>
    <property type="evidence" value="ECO:0007669"/>
    <property type="project" value="InterPro"/>
</dbReference>
<dbReference type="STRING" id="126957.T1JGV0"/>
<dbReference type="InterPro" id="IPR037278">
    <property type="entry name" value="ARFGAP/RecO"/>
</dbReference>
<dbReference type="Gene3D" id="3.30.428.10">
    <property type="entry name" value="HIT-like"/>
    <property type="match status" value="1"/>
</dbReference>
<comment type="function">
    <text evidence="15">Cleaves A-5'-PPP-5'A to yield AMP and ADP.</text>
</comment>
<dbReference type="GO" id="GO:0005096">
    <property type="term" value="F:GTPase activator activity"/>
    <property type="evidence" value="ECO:0007669"/>
    <property type="project" value="UniProtKB-KW"/>
</dbReference>
<dbReference type="FunFam" id="2.30.29.30:FF:000080">
    <property type="entry name" value="Arf-GAP with dual PH domain-containing protein 1"/>
    <property type="match status" value="1"/>
</dbReference>
<keyword evidence="13" id="KW-0511">Multifunctional enzyme</keyword>
<dbReference type="Pfam" id="PF00795">
    <property type="entry name" value="CN_hydrolase"/>
    <property type="match status" value="1"/>
</dbReference>
<dbReference type="InterPro" id="IPR052589">
    <property type="entry name" value="Arf-GAP_dual-PH_domain"/>
</dbReference>
<dbReference type="FunFam" id="2.30.29.30:FF:000099">
    <property type="entry name" value="Arf-GAP with dual PH domain-containing protein 1"/>
    <property type="match status" value="1"/>
</dbReference>
<feature type="domain" description="CN hydrolase" evidence="20">
    <location>
        <begin position="27"/>
        <end position="275"/>
    </location>
</feature>
<feature type="domain" description="PH" evidence="19">
    <location>
        <begin position="492"/>
        <end position="592"/>
    </location>
</feature>
<keyword evidence="23" id="KW-1185">Reference proteome</keyword>
<organism evidence="22 23">
    <name type="scientific">Strigamia maritima</name>
    <name type="common">European centipede</name>
    <name type="synonym">Geophilus maritimus</name>
    <dbReference type="NCBI Taxonomy" id="126957"/>
    <lineage>
        <taxon>Eukaryota</taxon>
        <taxon>Metazoa</taxon>
        <taxon>Ecdysozoa</taxon>
        <taxon>Arthropoda</taxon>
        <taxon>Myriapoda</taxon>
        <taxon>Chilopoda</taxon>
        <taxon>Pleurostigmophora</taxon>
        <taxon>Geophilomorpha</taxon>
        <taxon>Linotaeniidae</taxon>
        <taxon>Strigamia</taxon>
    </lineage>
</organism>
<evidence type="ECO:0000256" key="15">
    <source>
        <dbReference type="ARBA" id="ARBA00057461"/>
    </source>
</evidence>
<dbReference type="InterPro" id="IPR011993">
    <property type="entry name" value="PH-like_dom_sf"/>
</dbReference>
<dbReference type="Proteomes" id="UP000014500">
    <property type="component" value="Unassembled WGS sequence"/>
</dbReference>
<comment type="subcellular location">
    <subcellularLocation>
        <location evidence="2">Cytoplasm</location>
    </subcellularLocation>
</comment>
<dbReference type="PROSITE" id="PS50263">
    <property type="entry name" value="CN_HYDROLASE"/>
    <property type="match status" value="1"/>
</dbReference>
<dbReference type="InterPro" id="IPR019808">
    <property type="entry name" value="Histidine_triad_CS"/>
</dbReference>
<proteinExistence type="inferred from homology"/>
<evidence type="ECO:0000256" key="5">
    <source>
        <dbReference type="ARBA" id="ARBA00022468"/>
    </source>
</evidence>
<dbReference type="SUPFAM" id="SSF57863">
    <property type="entry name" value="ArfGap/RecO-like zinc finger"/>
    <property type="match status" value="1"/>
</dbReference>
<evidence type="ECO:0000256" key="11">
    <source>
        <dbReference type="ARBA" id="ARBA00022801"/>
    </source>
</evidence>
<dbReference type="GO" id="GO:0016811">
    <property type="term" value="F:hydrolase activity, acting on carbon-nitrogen (but not peptide) bonds, in linear amides"/>
    <property type="evidence" value="ECO:0007669"/>
    <property type="project" value="InterPro"/>
</dbReference>
<evidence type="ECO:0000256" key="1">
    <source>
        <dbReference type="ARBA" id="ARBA00001936"/>
    </source>
</evidence>
<dbReference type="InterPro" id="IPR001849">
    <property type="entry name" value="PH_domain"/>
</dbReference>
<dbReference type="PANTHER" id="PTHR46021:SF2">
    <property type="entry name" value="ARF-GAP WITH DUAL PH DOMAIN-CONTAINING PROTEIN 1"/>
    <property type="match status" value="1"/>
</dbReference>
<dbReference type="CDD" id="cd13252">
    <property type="entry name" value="PH1_ADAP"/>
    <property type="match status" value="1"/>
</dbReference>
<protein>
    <recommendedName>
        <fullName evidence="17">Nitrilase and fragile histidine triad fusion protein NitFhit</fullName>
        <ecNumber evidence="4">3.6.1.29</ecNumber>
    </recommendedName>
</protein>
<keyword evidence="9" id="KW-0547">Nucleotide-binding</keyword>
<dbReference type="Gene3D" id="2.30.29.30">
    <property type="entry name" value="Pleckstrin-homology domain (PH domain)/Phosphotyrosine-binding domain (PTB)"/>
    <property type="match status" value="2"/>
</dbReference>
<dbReference type="GO" id="GO:0047710">
    <property type="term" value="F:bis(5'-adenosyl)-triphosphatase activity"/>
    <property type="evidence" value="ECO:0007669"/>
    <property type="project" value="UniProtKB-EC"/>
</dbReference>
<dbReference type="InterPro" id="IPR036526">
    <property type="entry name" value="C-N_Hydrolase_sf"/>
</dbReference>
<dbReference type="EnsemblMetazoa" id="SMAR013075-RA">
    <property type="protein sequence ID" value="SMAR013075-PA"/>
    <property type="gene ID" value="SMAR013075"/>
</dbReference>
<feature type="domain" description="PH" evidence="19">
    <location>
        <begin position="614"/>
        <end position="716"/>
    </location>
</feature>
<dbReference type="InterPro" id="IPR011146">
    <property type="entry name" value="HIT-like"/>
</dbReference>
<accession>T1JGV0</accession>
<reference evidence="23" key="1">
    <citation type="submission" date="2011-05" db="EMBL/GenBank/DDBJ databases">
        <authorList>
            <person name="Richards S.R."/>
            <person name="Qu J."/>
            <person name="Jiang H."/>
            <person name="Jhangiani S.N."/>
            <person name="Agravi P."/>
            <person name="Goodspeed R."/>
            <person name="Gross S."/>
            <person name="Mandapat C."/>
            <person name="Jackson L."/>
            <person name="Mathew T."/>
            <person name="Pu L."/>
            <person name="Thornton R."/>
            <person name="Saada N."/>
            <person name="Wilczek-Boney K.B."/>
            <person name="Lee S."/>
            <person name="Kovar C."/>
            <person name="Wu Y."/>
            <person name="Scherer S.E."/>
            <person name="Worley K.C."/>
            <person name="Muzny D.M."/>
            <person name="Gibbs R."/>
        </authorList>
    </citation>
    <scope>NUCLEOTIDE SEQUENCE</scope>
    <source>
        <strain evidence="23">Brora</strain>
    </source>
</reference>
<keyword evidence="11" id="KW-0378">Hydrolase</keyword>
<dbReference type="InterPro" id="IPR037849">
    <property type="entry name" value="PH1_ADAP"/>
</dbReference>
<dbReference type="HOGENOM" id="CLU_372714_0_0_1"/>
<evidence type="ECO:0000256" key="14">
    <source>
        <dbReference type="ARBA" id="ARBA00047780"/>
    </source>
</evidence>
<evidence type="ECO:0000256" key="6">
    <source>
        <dbReference type="ARBA" id="ARBA00022490"/>
    </source>
</evidence>
<evidence type="ECO:0000313" key="23">
    <source>
        <dbReference type="Proteomes" id="UP000014500"/>
    </source>
</evidence>
<dbReference type="PROSITE" id="PS00892">
    <property type="entry name" value="HIT_1"/>
    <property type="match status" value="1"/>
</dbReference>
<evidence type="ECO:0000256" key="3">
    <source>
        <dbReference type="ARBA" id="ARBA00011881"/>
    </source>
</evidence>
<dbReference type="InterPro" id="IPR003010">
    <property type="entry name" value="C-N_Hydrolase"/>
</dbReference>
<dbReference type="Pfam" id="PF00169">
    <property type="entry name" value="PH"/>
    <property type="match status" value="2"/>
</dbReference>
<evidence type="ECO:0000256" key="12">
    <source>
        <dbReference type="ARBA" id="ARBA00022833"/>
    </source>
</evidence>
<dbReference type="FunFam" id="3.30.428.10:FF:000011">
    <property type="entry name" value="Fragile histidine triad"/>
    <property type="match status" value="1"/>
</dbReference>
<dbReference type="GO" id="GO:0008270">
    <property type="term" value="F:zinc ion binding"/>
    <property type="evidence" value="ECO:0007669"/>
    <property type="project" value="UniProtKB-KW"/>
</dbReference>
<name>T1JGV0_STRMM</name>
<dbReference type="FunFam" id="3.60.110.10:FF:000005">
    <property type="entry name" value="nitrilase homolog 1 isoform X1"/>
    <property type="match status" value="1"/>
</dbReference>
<comment type="similarity">
    <text evidence="16">In the N-terminal section; belongs to the UPF0012 family.</text>
</comment>
<keyword evidence="7" id="KW-0479">Metal-binding</keyword>
<dbReference type="SMART" id="SM00233">
    <property type="entry name" value="PH"/>
    <property type="match status" value="2"/>
</dbReference>
<dbReference type="PROSITE" id="PS51084">
    <property type="entry name" value="HIT_2"/>
    <property type="match status" value="1"/>
</dbReference>
<dbReference type="EC" id="3.6.1.29" evidence="4"/>
<evidence type="ECO:0000259" key="19">
    <source>
        <dbReference type="PROSITE" id="PS50003"/>
    </source>
</evidence>
<dbReference type="eggNOG" id="KOG3379">
    <property type="taxonomic scope" value="Eukaryota"/>
</dbReference>
<dbReference type="SUPFAM" id="SSF50729">
    <property type="entry name" value="PH domain-like"/>
    <property type="match status" value="2"/>
</dbReference>
<keyword evidence="10" id="KW-0863">Zinc-finger</keyword>
<evidence type="ECO:0000256" key="2">
    <source>
        <dbReference type="ARBA" id="ARBA00004496"/>
    </source>
</evidence>
<feature type="short sequence motif" description="Histidine triad motif" evidence="18">
    <location>
        <begin position="373"/>
        <end position="377"/>
    </location>
</feature>
<keyword evidence="6" id="KW-0963">Cytoplasm</keyword>
<dbReference type="EMBL" id="JH432212">
    <property type="status" value="NOT_ANNOTATED_CDS"/>
    <property type="molecule type" value="Genomic_DNA"/>
</dbReference>
<evidence type="ECO:0000256" key="13">
    <source>
        <dbReference type="ARBA" id="ARBA00023268"/>
    </source>
</evidence>
<keyword evidence="8" id="KW-0677">Repeat</keyword>
<dbReference type="PROSITE" id="PS50003">
    <property type="entry name" value="PH_DOMAIN"/>
    <property type="match status" value="2"/>
</dbReference>
<dbReference type="CDD" id="cd01251">
    <property type="entry name" value="PH2_ADAP"/>
    <property type="match status" value="1"/>
</dbReference>
<dbReference type="Pfam" id="PF01230">
    <property type="entry name" value="HIT"/>
    <property type="match status" value="1"/>
</dbReference>
<dbReference type="Gene3D" id="3.60.110.10">
    <property type="entry name" value="Carbon-nitrogen hydrolase"/>
    <property type="match status" value="1"/>
</dbReference>
<reference evidence="22" key="2">
    <citation type="submission" date="2015-02" db="UniProtKB">
        <authorList>
            <consortium name="EnsemblMetazoa"/>
        </authorList>
    </citation>
    <scope>IDENTIFICATION</scope>
</reference>
<dbReference type="SUPFAM" id="SSF54197">
    <property type="entry name" value="HIT-like"/>
    <property type="match status" value="1"/>
</dbReference>
<feature type="domain" description="HIT" evidence="21">
    <location>
        <begin position="315"/>
        <end position="388"/>
    </location>
</feature>
<evidence type="ECO:0000256" key="18">
    <source>
        <dbReference type="PROSITE-ProRule" id="PRU00464"/>
    </source>
</evidence>
<dbReference type="eggNOG" id="KOG0703">
    <property type="taxonomic scope" value="Eukaryota"/>
</dbReference>
<evidence type="ECO:0000259" key="20">
    <source>
        <dbReference type="PROSITE" id="PS50263"/>
    </source>
</evidence>
<evidence type="ECO:0000256" key="16">
    <source>
        <dbReference type="ARBA" id="ARBA00061127"/>
    </source>
</evidence>
<evidence type="ECO:0000256" key="7">
    <source>
        <dbReference type="ARBA" id="ARBA00022723"/>
    </source>
</evidence>
<dbReference type="InterPro" id="IPR045254">
    <property type="entry name" value="Nit1/2_C-N_Hydrolase"/>
</dbReference>
<dbReference type="GO" id="GO:0000166">
    <property type="term" value="F:nucleotide binding"/>
    <property type="evidence" value="ECO:0007669"/>
    <property type="project" value="UniProtKB-KW"/>
</dbReference>
<evidence type="ECO:0000313" key="22">
    <source>
        <dbReference type="EnsemblMetazoa" id="SMAR013075-PA"/>
    </source>
</evidence>
<comment type="subunit">
    <text evidence="3">Homotetramer.</text>
</comment>
<dbReference type="GO" id="GO:0005886">
    <property type="term" value="C:plasma membrane"/>
    <property type="evidence" value="ECO:0007669"/>
    <property type="project" value="TreeGrafter"/>
</dbReference>
<comment type="cofactor">
    <cofactor evidence="1">
        <name>Mn(2+)</name>
        <dbReference type="ChEBI" id="CHEBI:29035"/>
    </cofactor>
</comment>
<dbReference type="SUPFAM" id="SSF56317">
    <property type="entry name" value="Carbon-nitrogen hydrolase"/>
    <property type="match status" value="1"/>
</dbReference>
<evidence type="ECO:0000259" key="21">
    <source>
        <dbReference type="PROSITE" id="PS51084"/>
    </source>
</evidence>
<evidence type="ECO:0000256" key="10">
    <source>
        <dbReference type="ARBA" id="ARBA00022771"/>
    </source>
</evidence>
<keyword evidence="5" id="KW-0343">GTPase activation</keyword>
<dbReference type="PhylomeDB" id="T1JGV0"/>
<keyword evidence="12" id="KW-0862">Zinc</keyword>
<dbReference type="CDD" id="cd07572">
    <property type="entry name" value="nit"/>
    <property type="match status" value="1"/>
</dbReference>
<comment type="catalytic activity">
    <reaction evidence="14">
        <text>P(1),P(3)-bis(5'-adenosyl) triphosphate + H2O = AMP + ADP + 2 H(+)</text>
        <dbReference type="Rhea" id="RHEA:13893"/>
        <dbReference type="ChEBI" id="CHEBI:15377"/>
        <dbReference type="ChEBI" id="CHEBI:15378"/>
        <dbReference type="ChEBI" id="CHEBI:58529"/>
        <dbReference type="ChEBI" id="CHEBI:456215"/>
        <dbReference type="ChEBI" id="CHEBI:456216"/>
        <dbReference type="EC" id="3.6.1.29"/>
    </reaction>
</comment>
<dbReference type="InterPro" id="IPR037851">
    <property type="entry name" value="PH2_ADAP"/>
</dbReference>
<dbReference type="AlphaFoldDB" id="T1JGV0"/>
<dbReference type="eggNOG" id="KOG0807">
    <property type="taxonomic scope" value="Eukaryota"/>
</dbReference>
<evidence type="ECO:0000256" key="17">
    <source>
        <dbReference type="ARBA" id="ARBA00069577"/>
    </source>
</evidence>
<dbReference type="PANTHER" id="PTHR46021">
    <property type="entry name" value="ARF-GAP WITH DUAL PH DOMAIN-CONTAINING PROTEIN 1-LIKE PROTEIN"/>
    <property type="match status" value="1"/>
</dbReference>
<dbReference type="GO" id="GO:0005547">
    <property type="term" value="F:phosphatidylinositol-3,4,5-trisphosphate binding"/>
    <property type="evidence" value="ECO:0007669"/>
    <property type="project" value="TreeGrafter"/>
</dbReference>
<evidence type="ECO:0000256" key="9">
    <source>
        <dbReference type="ARBA" id="ARBA00022741"/>
    </source>
</evidence>